<proteinExistence type="inferred from homology"/>
<evidence type="ECO:0000256" key="2">
    <source>
        <dbReference type="ARBA" id="ARBA00023002"/>
    </source>
</evidence>
<dbReference type="SMART" id="SM00822">
    <property type="entry name" value="PKS_KR"/>
    <property type="match status" value="1"/>
</dbReference>
<dbReference type="InterPro" id="IPR036291">
    <property type="entry name" value="NAD(P)-bd_dom_sf"/>
</dbReference>
<dbReference type="InterPro" id="IPR002347">
    <property type="entry name" value="SDR_fam"/>
</dbReference>
<comment type="caution">
    <text evidence="6">The sequence shown here is derived from an EMBL/GenBank/DDBJ whole genome shotgun (WGS) entry which is preliminary data.</text>
</comment>
<feature type="transmembrane region" description="Helical" evidence="4">
    <location>
        <begin position="252"/>
        <end position="270"/>
    </location>
</feature>
<keyword evidence="2" id="KW-0560">Oxidoreductase</keyword>
<keyword evidence="7" id="KW-1185">Reference proteome</keyword>
<evidence type="ECO:0000256" key="1">
    <source>
        <dbReference type="ARBA" id="ARBA00006484"/>
    </source>
</evidence>
<dbReference type="PANTHER" id="PTHR44196:SF1">
    <property type="entry name" value="DEHYDROGENASE_REDUCTASE SDR FAMILY MEMBER 7B"/>
    <property type="match status" value="1"/>
</dbReference>
<dbReference type="SUPFAM" id="SSF51735">
    <property type="entry name" value="NAD(P)-binding Rossmann-fold domains"/>
    <property type="match status" value="1"/>
</dbReference>
<dbReference type="PANTHER" id="PTHR44196">
    <property type="entry name" value="DEHYDROGENASE/REDUCTASE SDR FAMILY MEMBER 7B"/>
    <property type="match status" value="1"/>
</dbReference>
<keyword evidence="4" id="KW-0472">Membrane</keyword>
<dbReference type="Pfam" id="PF00106">
    <property type="entry name" value="adh_short"/>
    <property type="match status" value="1"/>
</dbReference>
<reference evidence="6" key="1">
    <citation type="submission" date="2024-05" db="EMBL/GenBank/DDBJ databases">
        <title>Alkalihalobacillus sp. strain MEB203 novel alkaliphilic bacterium from Lonar Lake, India.</title>
        <authorList>
            <person name="Joshi A."/>
            <person name="Thite S."/>
            <person name="Mengade P."/>
        </authorList>
    </citation>
    <scope>NUCLEOTIDE SEQUENCE</scope>
    <source>
        <strain evidence="6">MEB 203</strain>
    </source>
</reference>
<dbReference type="PRINTS" id="PR00080">
    <property type="entry name" value="SDRFAMILY"/>
</dbReference>
<keyword evidence="4" id="KW-1133">Transmembrane helix</keyword>
<name>A0ABT5VD37_9BACI</name>
<accession>A0ABT5VD37</accession>
<keyword evidence="4" id="KW-0812">Transmembrane</keyword>
<feature type="domain" description="Ketoreductase" evidence="5">
    <location>
        <begin position="29"/>
        <end position="215"/>
    </location>
</feature>
<sequence>MYKQRCWDYFLFRPISCNKEKLKKVIRGKSILITGASSGVGKELAYELADVDCHLVLVARRGDELAKIKKTIETKNARVSVFQADLRDATEMENFLSFLHGLPHGLDVVVNNAGLSIHRSINDSLNRYHDFTRTMAINYFAPVQLLLSVTPHLQRNKGHIINVSTINARLAPVPYFAAYQASKSAFDVWLRSTAPELHAQGVSTTSVYLPLIKTPMIEPTATYRNLPAMSPGYVARIICKSMYTKKKTYQPWWFIFGQIASIFLSNFSGVSTKKRGKGR</sequence>
<dbReference type="Proteomes" id="UP001148125">
    <property type="component" value="Unassembled WGS sequence"/>
</dbReference>
<dbReference type="EMBL" id="JAOTPO010000004">
    <property type="protein sequence ID" value="MDE5413205.1"/>
    <property type="molecule type" value="Genomic_DNA"/>
</dbReference>
<organism evidence="6 7">
    <name type="scientific">Alkalihalobacterium chitinilyticum</name>
    <dbReference type="NCBI Taxonomy" id="2980103"/>
    <lineage>
        <taxon>Bacteria</taxon>
        <taxon>Bacillati</taxon>
        <taxon>Bacillota</taxon>
        <taxon>Bacilli</taxon>
        <taxon>Bacillales</taxon>
        <taxon>Bacillaceae</taxon>
        <taxon>Alkalihalobacterium</taxon>
    </lineage>
</organism>
<dbReference type="PRINTS" id="PR00081">
    <property type="entry name" value="GDHRDH"/>
</dbReference>
<gene>
    <name evidence="6" type="ORF">N7Z68_07385</name>
</gene>
<evidence type="ECO:0000313" key="6">
    <source>
        <dbReference type="EMBL" id="MDE5413205.1"/>
    </source>
</evidence>
<dbReference type="InterPro" id="IPR057326">
    <property type="entry name" value="KR_dom"/>
</dbReference>
<evidence type="ECO:0000256" key="4">
    <source>
        <dbReference type="SAM" id="Phobius"/>
    </source>
</evidence>
<dbReference type="RefSeq" id="WP_275117830.1">
    <property type="nucleotide sequence ID" value="NZ_JAOTPO010000004.1"/>
</dbReference>
<evidence type="ECO:0000313" key="7">
    <source>
        <dbReference type="Proteomes" id="UP001148125"/>
    </source>
</evidence>
<evidence type="ECO:0000259" key="5">
    <source>
        <dbReference type="SMART" id="SM00822"/>
    </source>
</evidence>
<protein>
    <submittedName>
        <fullName evidence="6">SDR family NAD(P)-dependent oxidoreductase</fullName>
    </submittedName>
</protein>
<comment type="similarity">
    <text evidence="1 3">Belongs to the short-chain dehydrogenases/reductases (SDR) family.</text>
</comment>
<evidence type="ECO:0000256" key="3">
    <source>
        <dbReference type="RuleBase" id="RU000363"/>
    </source>
</evidence>
<dbReference type="Gene3D" id="3.40.50.720">
    <property type="entry name" value="NAD(P)-binding Rossmann-like Domain"/>
    <property type="match status" value="1"/>
</dbReference>